<sequence>MRKIASLFVAGIASLSLAAPAQAEPTQEPAQAEPEVRQCPAVTVIAARGSEQNENLEPTRYSPEAPWVSNGYEEENIRAFFQFSEQRYQERTGESLMKDVQVLPLDASVYPASLHVPRIAEVGEEMSALETLRRIGNLLRETPAHQIAADAARGFFESVVQGTLSVDDVIRDYEAESGCHPDYVFFGYSQGAMLLSARERDINAALGDRLRGTVYIGNPLLSWQDPSLVGDPKTGVGLLGLAPLDSRTLAATDEQHRVNYCLRDDFVCDTGWESASKALSGGGGAHALYFLNAAENPAGATEAEGQVADSFARWVDEVRADTQAHGTQADNTQTHNNGER</sequence>
<evidence type="ECO:0000313" key="8">
    <source>
        <dbReference type="Proteomes" id="UP000050488"/>
    </source>
</evidence>
<keyword evidence="4" id="KW-1015">Disulfide bond</keyword>
<feature type="compositionally biased region" description="Polar residues" evidence="5">
    <location>
        <begin position="324"/>
        <end position="340"/>
    </location>
</feature>
<dbReference type="GO" id="GO:0052689">
    <property type="term" value="F:carboxylic ester hydrolase activity"/>
    <property type="evidence" value="ECO:0007669"/>
    <property type="project" value="UniProtKB-KW"/>
</dbReference>
<dbReference type="STRING" id="1544413.Clow_01140"/>
<dbReference type="PANTHER" id="PTHR33630:SF9">
    <property type="entry name" value="CUTINASE 4"/>
    <property type="match status" value="1"/>
</dbReference>
<evidence type="ECO:0000256" key="5">
    <source>
        <dbReference type="SAM" id="MobiDB-lite"/>
    </source>
</evidence>
<keyword evidence="2" id="KW-0719">Serine esterase</keyword>
<feature type="region of interest" description="Disordered" evidence="5">
    <location>
        <begin position="319"/>
        <end position="340"/>
    </location>
</feature>
<reference evidence="7 8" key="1">
    <citation type="submission" date="2015-10" db="EMBL/GenBank/DDBJ databases">
        <title>Corynebacteirum lowii and Corynebacterium oculi species nova, derived from human clinical disease and and emended description of Corynebacterium mastiditis.</title>
        <authorList>
            <person name="Bernard K."/>
            <person name="Pacheco A.L."/>
            <person name="Mcdougall C."/>
            <person name="Burtx T."/>
            <person name="Weibe D."/>
            <person name="Tyler S."/>
            <person name="Olson A.B."/>
            <person name="Cnockaert M."/>
            <person name="Eguchi H."/>
            <person name="Kuwahara T."/>
            <person name="Nakayama-Imaohji H."/>
            <person name="Boudewijins M."/>
            <person name="Van Hoecke F."/>
            <person name="Bernier A.-M."/>
            <person name="Vandamme P."/>
        </authorList>
    </citation>
    <scope>NUCLEOTIDE SEQUENCE [LARGE SCALE GENOMIC DNA]</scope>
    <source>
        <strain evidence="7 8">NML 130206</strain>
    </source>
</reference>
<feature type="signal peptide" evidence="6">
    <location>
        <begin position="1"/>
        <end position="23"/>
    </location>
</feature>
<gene>
    <name evidence="7" type="ORF">Clow_01140</name>
</gene>
<evidence type="ECO:0000256" key="4">
    <source>
        <dbReference type="ARBA" id="ARBA00023157"/>
    </source>
</evidence>
<evidence type="ECO:0000313" key="7">
    <source>
        <dbReference type="EMBL" id="KQB86929.1"/>
    </source>
</evidence>
<accession>A0A0Q0YX33</accession>
<protein>
    <submittedName>
        <fullName evidence="7">Cutinase</fullName>
    </submittedName>
</protein>
<organism evidence="7 8">
    <name type="scientific">Corynebacterium lowii</name>
    <dbReference type="NCBI Taxonomy" id="1544413"/>
    <lineage>
        <taxon>Bacteria</taxon>
        <taxon>Bacillati</taxon>
        <taxon>Actinomycetota</taxon>
        <taxon>Actinomycetes</taxon>
        <taxon>Mycobacteriales</taxon>
        <taxon>Corynebacteriaceae</taxon>
        <taxon>Corynebacterium</taxon>
    </lineage>
</organism>
<dbReference type="EMBL" id="LKEV01000002">
    <property type="protein sequence ID" value="KQB86929.1"/>
    <property type="molecule type" value="Genomic_DNA"/>
</dbReference>
<evidence type="ECO:0000256" key="3">
    <source>
        <dbReference type="ARBA" id="ARBA00022801"/>
    </source>
</evidence>
<dbReference type="SMART" id="SM01110">
    <property type="entry name" value="Cutinase"/>
    <property type="match status" value="1"/>
</dbReference>
<dbReference type="Proteomes" id="UP000050488">
    <property type="component" value="Unassembled WGS sequence"/>
</dbReference>
<dbReference type="SUPFAM" id="SSF53474">
    <property type="entry name" value="alpha/beta-Hydrolases"/>
    <property type="match status" value="1"/>
</dbReference>
<evidence type="ECO:0000256" key="6">
    <source>
        <dbReference type="SAM" id="SignalP"/>
    </source>
</evidence>
<keyword evidence="8" id="KW-1185">Reference proteome</keyword>
<comment type="caution">
    <text evidence="7">The sequence shown here is derived from an EMBL/GenBank/DDBJ whole genome shotgun (WGS) entry which is preliminary data.</text>
</comment>
<proteinExistence type="inferred from homology"/>
<dbReference type="AlphaFoldDB" id="A0A0Q0YX33"/>
<dbReference type="PANTHER" id="PTHR33630">
    <property type="entry name" value="CUTINASE RV1984C-RELATED-RELATED"/>
    <property type="match status" value="1"/>
</dbReference>
<evidence type="ECO:0000256" key="2">
    <source>
        <dbReference type="ARBA" id="ARBA00022487"/>
    </source>
</evidence>
<dbReference type="Gene3D" id="3.40.50.1820">
    <property type="entry name" value="alpha/beta hydrolase"/>
    <property type="match status" value="1"/>
</dbReference>
<comment type="similarity">
    <text evidence="1">Belongs to the cutinase family.</text>
</comment>
<name>A0A0Q0YX33_9CORY</name>
<evidence type="ECO:0000256" key="1">
    <source>
        <dbReference type="ARBA" id="ARBA00007534"/>
    </source>
</evidence>
<dbReference type="PATRIC" id="fig|1544413.3.peg.1147"/>
<feature type="chain" id="PRO_5006187319" evidence="6">
    <location>
        <begin position="24"/>
        <end position="340"/>
    </location>
</feature>
<dbReference type="RefSeq" id="WP_156334665.1">
    <property type="nucleotide sequence ID" value="NZ_JAUSQY010000001.1"/>
</dbReference>
<dbReference type="InterPro" id="IPR029058">
    <property type="entry name" value="AB_hydrolase_fold"/>
</dbReference>
<dbReference type="OrthoDB" id="4457739at2"/>
<keyword evidence="3" id="KW-0378">Hydrolase</keyword>
<keyword evidence="6" id="KW-0732">Signal</keyword>
<dbReference type="InterPro" id="IPR000675">
    <property type="entry name" value="Cutinase/axe"/>
</dbReference>